<evidence type="ECO:0000313" key="1">
    <source>
        <dbReference type="EMBL" id="ABK21675.1"/>
    </source>
</evidence>
<sequence>MHEGSSSRPPYTEFFQGFQPKARGSKDFLAHPWPQSPQFRIPSTSNAISHSSFRQGNSAQGAAGSLQFQIYHPHNVIYHCPRGLIAWCEVLSYPGLRQLLQW</sequence>
<dbReference type="AlphaFoldDB" id="A9NM14"/>
<accession>A9NM14</accession>
<proteinExistence type="evidence at transcript level"/>
<organism evidence="1">
    <name type="scientific">Picea sitchensis</name>
    <name type="common">Sitka spruce</name>
    <name type="synonym">Pinus sitchensis</name>
    <dbReference type="NCBI Taxonomy" id="3332"/>
    <lineage>
        <taxon>Eukaryota</taxon>
        <taxon>Viridiplantae</taxon>
        <taxon>Streptophyta</taxon>
        <taxon>Embryophyta</taxon>
        <taxon>Tracheophyta</taxon>
        <taxon>Spermatophyta</taxon>
        <taxon>Pinopsida</taxon>
        <taxon>Pinidae</taxon>
        <taxon>Conifers I</taxon>
        <taxon>Pinales</taxon>
        <taxon>Pinaceae</taxon>
        <taxon>Picea</taxon>
    </lineage>
</organism>
<reference evidence="1" key="1">
    <citation type="journal article" date="2008" name="BMC Genomics">
        <title>A conifer genomics resource of 200,000 spruce (Picea spp.) ESTs and 6,464 high-quality, sequence-finished full-length cDNAs for Sitka spruce (Picea sitchensis).</title>
        <authorList>
            <person name="Ralph S.G."/>
            <person name="Chun H.J."/>
            <person name="Kolosova N."/>
            <person name="Cooper D."/>
            <person name="Oddy C."/>
            <person name="Ritland C.E."/>
            <person name="Kirkpatrick R."/>
            <person name="Moore R."/>
            <person name="Barber S."/>
            <person name="Holt R.A."/>
            <person name="Jones S.J."/>
            <person name="Marra M.A."/>
            <person name="Douglas C.J."/>
            <person name="Ritland K."/>
            <person name="Bohlmann J."/>
        </authorList>
    </citation>
    <scope>NUCLEOTIDE SEQUENCE</scope>
    <source>
        <tissue evidence="1">Green portion of the leader tissue</tissue>
    </source>
</reference>
<protein>
    <submittedName>
        <fullName evidence="1">Uncharacterized protein</fullName>
    </submittedName>
</protein>
<dbReference type="EMBL" id="EF082310">
    <property type="protein sequence ID" value="ABK21675.1"/>
    <property type="molecule type" value="mRNA"/>
</dbReference>
<name>A9NM14_PICSI</name>